<proteinExistence type="predicted"/>
<evidence type="ECO:0000313" key="1">
    <source>
        <dbReference type="EMBL" id="VEL18650.1"/>
    </source>
</evidence>
<dbReference type="EMBL" id="CAAALY010037953">
    <property type="protein sequence ID" value="VEL18650.1"/>
    <property type="molecule type" value="Genomic_DNA"/>
</dbReference>
<evidence type="ECO:0000313" key="2">
    <source>
        <dbReference type="Proteomes" id="UP000784294"/>
    </source>
</evidence>
<comment type="caution">
    <text evidence="1">The sequence shown here is derived from an EMBL/GenBank/DDBJ whole genome shotgun (WGS) entry which is preliminary data.</text>
</comment>
<organism evidence="1 2">
    <name type="scientific">Protopolystoma xenopodis</name>
    <dbReference type="NCBI Taxonomy" id="117903"/>
    <lineage>
        <taxon>Eukaryota</taxon>
        <taxon>Metazoa</taxon>
        <taxon>Spiralia</taxon>
        <taxon>Lophotrochozoa</taxon>
        <taxon>Platyhelminthes</taxon>
        <taxon>Monogenea</taxon>
        <taxon>Polyopisthocotylea</taxon>
        <taxon>Polystomatidea</taxon>
        <taxon>Polystomatidae</taxon>
        <taxon>Protopolystoma</taxon>
    </lineage>
</organism>
<dbReference type="AlphaFoldDB" id="A0A3S5BU92"/>
<reference evidence="1" key="1">
    <citation type="submission" date="2018-11" db="EMBL/GenBank/DDBJ databases">
        <authorList>
            <consortium name="Pathogen Informatics"/>
        </authorList>
    </citation>
    <scope>NUCLEOTIDE SEQUENCE</scope>
</reference>
<sequence length="117" mass="13077">MGKVQVSLSSWLARFAVLSPSKLKLLPCLPPRLLGATRQPKIKEQVGLFKKGLLMSLVRDAVAFCTSVKQEDEWLSYRNGDRSTDVNIKDCLSVSASLREDDSTHRKASVWGIRAQF</sequence>
<gene>
    <name evidence="1" type="ORF">PXEA_LOCUS12090</name>
</gene>
<protein>
    <submittedName>
        <fullName evidence="1">Uncharacterized protein</fullName>
    </submittedName>
</protein>
<name>A0A3S5BU92_9PLAT</name>
<dbReference type="Proteomes" id="UP000784294">
    <property type="component" value="Unassembled WGS sequence"/>
</dbReference>
<keyword evidence="2" id="KW-1185">Reference proteome</keyword>
<accession>A0A3S5BU92</accession>